<dbReference type="Proteomes" id="UP000603640">
    <property type="component" value="Unassembled WGS sequence"/>
</dbReference>
<feature type="signal peptide" evidence="1">
    <location>
        <begin position="1"/>
        <end position="19"/>
    </location>
</feature>
<dbReference type="GO" id="GO:0016209">
    <property type="term" value="F:antioxidant activity"/>
    <property type="evidence" value="ECO:0007669"/>
    <property type="project" value="InterPro"/>
</dbReference>
<sequence>MKTILTLALCLLSVTSAFAQNTQSITYKQAFEKSQRYSQKAQLAWNDKNEELTKAYRDSSISIFINSLVEPHVFKDRRNKPFSLGSIDKPVVLSASASWCTPCIAEIPAYNKIVEEYGDKVTFIILFHDTKDKLSALASKYNKQVILVPSAPRDIPNTDLDINGFKHSLGYPANYFISQDRQIVSVTLGAAVAGTKVTTEQAYQFNYEHLKNEIEHLLSKTKQL</sequence>
<dbReference type="RefSeq" id="WP_187068917.1">
    <property type="nucleotide sequence ID" value="NZ_JACRVF010000007.1"/>
</dbReference>
<keyword evidence="1" id="KW-0732">Signal</keyword>
<proteinExistence type="predicted"/>
<protein>
    <submittedName>
        <fullName evidence="3">Thioredoxin family protein</fullName>
    </submittedName>
</protein>
<dbReference type="Pfam" id="PF00578">
    <property type="entry name" value="AhpC-TSA"/>
    <property type="match status" value="1"/>
</dbReference>
<comment type="caution">
    <text evidence="3">The sequence shown here is derived from an EMBL/GenBank/DDBJ whole genome shotgun (WGS) entry which is preliminary data.</text>
</comment>
<organism evidence="3 4">
    <name type="scientific">Pontibacter cellulosilyticus</name>
    <dbReference type="NCBI Taxonomy" id="1720253"/>
    <lineage>
        <taxon>Bacteria</taxon>
        <taxon>Pseudomonadati</taxon>
        <taxon>Bacteroidota</taxon>
        <taxon>Cytophagia</taxon>
        <taxon>Cytophagales</taxon>
        <taxon>Hymenobacteraceae</taxon>
        <taxon>Pontibacter</taxon>
    </lineage>
</organism>
<feature type="chain" id="PRO_5037632758" evidence="1">
    <location>
        <begin position="20"/>
        <end position="224"/>
    </location>
</feature>
<evidence type="ECO:0000313" key="4">
    <source>
        <dbReference type="Proteomes" id="UP000603640"/>
    </source>
</evidence>
<dbReference type="InterPro" id="IPR000866">
    <property type="entry name" value="AhpC/TSA"/>
</dbReference>
<dbReference type="SUPFAM" id="SSF52833">
    <property type="entry name" value="Thioredoxin-like"/>
    <property type="match status" value="1"/>
</dbReference>
<evidence type="ECO:0000313" key="3">
    <source>
        <dbReference type="EMBL" id="MBC5994885.1"/>
    </source>
</evidence>
<dbReference type="Gene3D" id="3.40.30.10">
    <property type="entry name" value="Glutaredoxin"/>
    <property type="match status" value="1"/>
</dbReference>
<feature type="domain" description="Thioredoxin" evidence="2">
    <location>
        <begin position="43"/>
        <end position="219"/>
    </location>
</feature>
<reference evidence="3" key="1">
    <citation type="submission" date="2020-08" db="EMBL/GenBank/DDBJ databases">
        <title>Pontibacter sp. SD6 16S ribosomal RNA gene Genome sequencing and assembly.</title>
        <authorList>
            <person name="Kang M."/>
        </authorList>
    </citation>
    <scope>NUCLEOTIDE SEQUENCE</scope>
    <source>
        <strain evidence="3">SD6</strain>
    </source>
</reference>
<name>A0A923SQ77_9BACT</name>
<dbReference type="GO" id="GO:0016491">
    <property type="term" value="F:oxidoreductase activity"/>
    <property type="evidence" value="ECO:0007669"/>
    <property type="project" value="InterPro"/>
</dbReference>
<evidence type="ECO:0000256" key="1">
    <source>
        <dbReference type="SAM" id="SignalP"/>
    </source>
</evidence>
<dbReference type="EMBL" id="JACRVF010000007">
    <property type="protein sequence ID" value="MBC5994885.1"/>
    <property type="molecule type" value="Genomic_DNA"/>
</dbReference>
<dbReference type="InterPro" id="IPR036249">
    <property type="entry name" value="Thioredoxin-like_sf"/>
</dbReference>
<dbReference type="InterPro" id="IPR013766">
    <property type="entry name" value="Thioredoxin_domain"/>
</dbReference>
<gene>
    <name evidence="3" type="ORF">H8S84_18720</name>
</gene>
<keyword evidence="4" id="KW-1185">Reference proteome</keyword>
<dbReference type="AlphaFoldDB" id="A0A923SQ77"/>
<dbReference type="PROSITE" id="PS51352">
    <property type="entry name" value="THIOREDOXIN_2"/>
    <property type="match status" value="1"/>
</dbReference>
<accession>A0A923SQ77</accession>
<evidence type="ECO:0000259" key="2">
    <source>
        <dbReference type="PROSITE" id="PS51352"/>
    </source>
</evidence>